<name>A0ABX6D8Z4_9CAUD</name>
<dbReference type="EMBL" id="MN545971">
    <property type="protein sequence ID" value="QGF21259.1"/>
    <property type="molecule type" value="Genomic_DNA"/>
</dbReference>
<keyword evidence="2" id="KW-1185">Reference proteome</keyword>
<evidence type="ECO:0000313" key="1">
    <source>
        <dbReference type="EMBL" id="QGF21259.1"/>
    </source>
</evidence>
<gene>
    <name evidence="1" type="ORF">HCF1_60</name>
</gene>
<reference evidence="1 2" key="1">
    <citation type="submission" date="2019-10" db="EMBL/GenBank/DDBJ databases">
        <authorList>
            <person name="Kumar P."/>
            <person name="Meghvansi M.K."/>
            <person name="Kamboj D.V."/>
        </authorList>
    </citation>
    <scope>NUCLEOTIDE SEQUENCE [LARGE SCALE GENOMIC DNA]</scope>
</reference>
<dbReference type="Proteomes" id="UP000397058">
    <property type="component" value="Segment"/>
</dbReference>
<accession>A0ABX6D8Z4</accession>
<sequence length="181" mass="20490">MKWLKFLYPFAVVIFACFIVACSPSSALTGLIGSKPEMTAQVGAENVKQTVGVTAKQDTSSKQETTFKESAVGKVDTSNKKHVSTSSIKADNITADRIEIRNNESDLWQMALAFYRWHYCRIWNYRDIRITQKQQSPLIGAFVIRIFLRGLITLQFHDLLIGVHHHQMPSCHCKAESKART</sequence>
<evidence type="ECO:0000313" key="2">
    <source>
        <dbReference type="Proteomes" id="UP000397058"/>
    </source>
</evidence>
<dbReference type="PROSITE" id="PS51257">
    <property type="entry name" value="PROKAR_LIPOPROTEIN"/>
    <property type="match status" value="1"/>
</dbReference>
<protein>
    <submittedName>
        <fullName evidence="1">Unimolecular spanin protein</fullName>
    </submittedName>
</protein>
<organism evidence="1 2">
    <name type="scientific">Citrobacter phage HCF1</name>
    <dbReference type="NCBI Taxonomy" id="2849700"/>
    <lineage>
        <taxon>Viruses</taxon>
        <taxon>Duplodnaviria</taxon>
        <taxon>Heunggongvirae</taxon>
        <taxon>Uroviricota</taxon>
        <taxon>Caudoviricetes</taxon>
        <taxon>Drexlerviridae</taxon>
        <taxon>Hicfunavirus</taxon>
        <taxon>Hicfunavirus HCF1</taxon>
    </lineage>
</organism>
<proteinExistence type="predicted"/>